<evidence type="ECO:0000313" key="1">
    <source>
        <dbReference type="EMBL" id="TWH21282.1"/>
    </source>
</evidence>
<comment type="caution">
    <text evidence="1">The sequence shown here is derived from an EMBL/GenBank/DDBJ whole genome shotgun (WGS) entry which is preliminary data.</text>
</comment>
<accession>A0A660CCU1</accession>
<sequence length="86" mass="9317">MSLYELHASLNAVRTSLTDAAAQAAHARELLEEYRRALLDAQSGTAGSSGEPWLPAQLARAFDQLDDHTGQLGGVEQALNHYEARL</sequence>
<protein>
    <submittedName>
        <fullName evidence="1">Uncharacterized protein</fullName>
    </submittedName>
</protein>
<dbReference type="Proteomes" id="UP000317303">
    <property type="component" value="Unassembled WGS sequence"/>
</dbReference>
<reference evidence="1 2" key="1">
    <citation type="submission" date="2019-07" db="EMBL/GenBank/DDBJ databases">
        <title>R&amp;d 2014.</title>
        <authorList>
            <person name="Klenk H.-P."/>
        </authorList>
    </citation>
    <scope>NUCLEOTIDE SEQUENCE [LARGE SCALE GENOMIC DNA]</scope>
    <source>
        <strain evidence="1 2">DSM 43194</strain>
    </source>
</reference>
<dbReference type="AlphaFoldDB" id="A0A660CCU1"/>
<name>A0A660CCU1_9PSEU</name>
<evidence type="ECO:0000313" key="2">
    <source>
        <dbReference type="Proteomes" id="UP000317303"/>
    </source>
</evidence>
<dbReference type="RefSeq" id="WP_030532093.1">
    <property type="nucleotide sequence ID" value="NZ_JOIJ01000007.1"/>
</dbReference>
<keyword evidence="2" id="KW-1185">Reference proteome</keyword>
<dbReference type="EMBL" id="VLJV01000001">
    <property type="protein sequence ID" value="TWH21282.1"/>
    <property type="molecule type" value="Genomic_DNA"/>
</dbReference>
<gene>
    <name evidence="1" type="ORF">JD82_03140</name>
</gene>
<proteinExistence type="predicted"/>
<organism evidence="1 2">
    <name type="scientific">Prauserella rugosa</name>
    <dbReference type="NCBI Taxonomy" id="43354"/>
    <lineage>
        <taxon>Bacteria</taxon>
        <taxon>Bacillati</taxon>
        <taxon>Actinomycetota</taxon>
        <taxon>Actinomycetes</taxon>
        <taxon>Pseudonocardiales</taxon>
        <taxon>Pseudonocardiaceae</taxon>
        <taxon>Prauserella</taxon>
    </lineage>
</organism>